<organism evidence="2 3">
    <name type="scientific">Filimonas effusa</name>
    <dbReference type="NCBI Taxonomy" id="2508721"/>
    <lineage>
        <taxon>Bacteria</taxon>
        <taxon>Pseudomonadati</taxon>
        <taxon>Bacteroidota</taxon>
        <taxon>Chitinophagia</taxon>
        <taxon>Chitinophagales</taxon>
        <taxon>Chitinophagaceae</taxon>
        <taxon>Filimonas</taxon>
    </lineage>
</organism>
<keyword evidence="3" id="KW-1185">Reference proteome</keyword>
<gene>
    <name evidence="2" type="ORF">ESB13_03090</name>
</gene>
<dbReference type="EMBL" id="SDHZ01000001">
    <property type="protein sequence ID" value="RXK85812.1"/>
    <property type="molecule type" value="Genomic_DNA"/>
</dbReference>
<protein>
    <submittedName>
        <fullName evidence="2">Uncharacterized protein</fullName>
    </submittedName>
</protein>
<dbReference type="PROSITE" id="PS51257">
    <property type="entry name" value="PROKAR_LIPOPROTEIN"/>
    <property type="match status" value="1"/>
</dbReference>
<keyword evidence="1" id="KW-0472">Membrane</keyword>
<dbReference type="Proteomes" id="UP000290545">
    <property type="component" value="Unassembled WGS sequence"/>
</dbReference>
<dbReference type="AlphaFoldDB" id="A0A4Q1D8Y3"/>
<feature type="transmembrane region" description="Helical" evidence="1">
    <location>
        <begin position="6"/>
        <end position="25"/>
    </location>
</feature>
<dbReference type="OrthoDB" id="9946682at2"/>
<proteinExistence type="predicted"/>
<evidence type="ECO:0000313" key="3">
    <source>
        <dbReference type="Proteomes" id="UP000290545"/>
    </source>
</evidence>
<keyword evidence="1" id="KW-1133">Transmembrane helix</keyword>
<name>A0A4Q1D8Y3_9BACT</name>
<keyword evidence="1" id="KW-0812">Transmembrane</keyword>
<reference evidence="2 3" key="1">
    <citation type="submission" date="2019-01" db="EMBL/GenBank/DDBJ databases">
        <title>Filimonas sp. strain TTM-71.</title>
        <authorList>
            <person name="Chen W.-M."/>
        </authorList>
    </citation>
    <scope>NUCLEOTIDE SEQUENCE [LARGE SCALE GENOMIC DNA]</scope>
    <source>
        <strain evidence="2 3">TTM-71</strain>
    </source>
</reference>
<evidence type="ECO:0000313" key="2">
    <source>
        <dbReference type="EMBL" id="RXK85812.1"/>
    </source>
</evidence>
<comment type="caution">
    <text evidence="2">The sequence shown here is derived from an EMBL/GenBank/DDBJ whole genome shotgun (WGS) entry which is preliminary data.</text>
</comment>
<sequence>MQFKSILLNVIVFINLIAIGCTPAVPPADQEEQLIEFQKQLDNEASARIDSAYAAITRRCDSIQRYRVPLLVDSLLKLPKDTTRL</sequence>
<evidence type="ECO:0000256" key="1">
    <source>
        <dbReference type="SAM" id="Phobius"/>
    </source>
</evidence>
<dbReference type="RefSeq" id="WP_129001564.1">
    <property type="nucleotide sequence ID" value="NZ_SDHZ01000001.1"/>
</dbReference>
<accession>A0A4Q1D8Y3</accession>